<dbReference type="Gene3D" id="3.40.50.300">
    <property type="entry name" value="P-loop containing nucleotide triphosphate hydrolases"/>
    <property type="match status" value="1"/>
</dbReference>
<reference evidence="5 6" key="1">
    <citation type="submission" date="2019-09" db="EMBL/GenBank/DDBJ databases">
        <title>Genome sequence of Adhaeribacter sp. M2.</title>
        <authorList>
            <person name="Srinivasan S."/>
        </authorList>
    </citation>
    <scope>NUCLEOTIDE SEQUENCE [LARGE SCALE GENOMIC DNA]</scope>
    <source>
        <strain evidence="5 6">M2</strain>
    </source>
</reference>
<feature type="domain" description="ABC transporter" evidence="4">
    <location>
        <begin position="3"/>
        <end position="237"/>
    </location>
</feature>
<keyword evidence="6" id="KW-1185">Reference proteome</keyword>
<evidence type="ECO:0000313" key="6">
    <source>
        <dbReference type="Proteomes" id="UP000326570"/>
    </source>
</evidence>
<protein>
    <submittedName>
        <fullName evidence="5">ABC transporter ATP-binding protein</fullName>
    </submittedName>
</protein>
<comment type="caution">
    <text evidence="5">The sequence shown here is derived from an EMBL/GenBank/DDBJ whole genome shotgun (WGS) entry which is preliminary data.</text>
</comment>
<dbReference type="SUPFAM" id="SSF52540">
    <property type="entry name" value="P-loop containing nucleoside triphosphate hydrolases"/>
    <property type="match status" value="1"/>
</dbReference>
<dbReference type="GO" id="GO:0016887">
    <property type="term" value="F:ATP hydrolysis activity"/>
    <property type="evidence" value="ECO:0007669"/>
    <property type="project" value="InterPro"/>
</dbReference>
<evidence type="ECO:0000256" key="1">
    <source>
        <dbReference type="ARBA" id="ARBA00022448"/>
    </source>
</evidence>
<keyword evidence="2" id="KW-0547">Nucleotide-binding</keyword>
<keyword evidence="3 5" id="KW-0067">ATP-binding</keyword>
<evidence type="ECO:0000313" key="5">
    <source>
        <dbReference type="EMBL" id="KAA9340242.1"/>
    </source>
</evidence>
<dbReference type="Proteomes" id="UP000326570">
    <property type="component" value="Unassembled WGS sequence"/>
</dbReference>
<dbReference type="InterPro" id="IPR003593">
    <property type="entry name" value="AAA+_ATPase"/>
</dbReference>
<dbReference type="InterPro" id="IPR017871">
    <property type="entry name" value="ABC_transporter-like_CS"/>
</dbReference>
<dbReference type="PROSITE" id="PS00211">
    <property type="entry name" value="ABC_TRANSPORTER_1"/>
    <property type="match status" value="1"/>
</dbReference>
<sequence>MVLEVKDLVAGYERKLIRNLFFSVPEPAFIAVLGHNGCGKSTLFKTFVHQLPYSGQILLQGKDLKQIPNAAAQGILAHLPQKNVVTFPVKVKDLVVMGMFRKKSFFQNYEQQDYETVAFLLQKLQISHLAERNFPDLSGGEQQLVWLAQLMLQDAAICLLDEPTQQLDVYHKKKVFRILAEWVQEKQKTVLCITHDLHNLNFMQGYILNLSKPNPQLERITPETVTENREFLESAPF</sequence>
<dbReference type="Pfam" id="PF00005">
    <property type="entry name" value="ABC_tran"/>
    <property type="match status" value="1"/>
</dbReference>
<dbReference type="PROSITE" id="PS50893">
    <property type="entry name" value="ABC_TRANSPORTER_2"/>
    <property type="match status" value="1"/>
</dbReference>
<gene>
    <name evidence="5" type="ORF">F0P94_07800</name>
</gene>
<dbReference type="EMBL" id="VTWT01000003">
    <property type="protein sequence ID" value="KAA9340242.1"/>
    <property type="molecule type" value="Genomic_DNA"/>
</dbReference>
<dbReference type="InterPro" id="IPR003439">
    <property type="entry name" value="ABC_transporter-like_ATP-bd"/>
</dbReference>
<evidence type="ECO:0000259" key="4">
    <source>
        <dbReference type="PROSITE" id="PS50893"/>
    </source>
</evidence>
<keyword evidence="1" id="KW-0813">Transport</keyword>
<name>A0A5N1J6B5_9BACT</name>
<dbReference type="InterPro" id="IPR050153">
    <property type="entry name" value="Metal_Ion_Import_ABC"/>
</dbReference>
<dbReference type="SMART" id="SM00382">
    <property type="entry name" value="AAA"/>
    <property type="match status" value="1"/>
</dbReference>
<organism evidence="5 6">
    <name type="scientific">Adhaeribacter soli</name>
    <dbReference type="NCBI Taxonomy" id="2607655"/>
    <lineage>
        <taxon>Bacteria</taxon>
        <taxon>Pseudomonadati</taxon>
        <taxon>Bacteroidota</taxon>
        <taxon>Cytophagia</taxon>
        <taxon>Cytophagales</taxon>
        <taxon>Hymenobacteraceae</taxon>
        <taxon>Adhaeribacter</taxon>
    </lineage>
</organism>
<accession>A0A5N1J6B5</accession>
<evidence type="ECO:0000256" key="3">
    <source>
        <dbReference type="ARBA" id="ARBA00022840"/>
    </source>
</evidence>
<dbReference type="RefSeq" id="WP_150903315.1">
    <property type="nucleotide sequence ID" value="NZ_VTWT01000003.1"/>
</dbReference>
<evidence type="ECO:0000256" key="2">
    <source>
        <dbReference type="ARBA" id="ARBA00022741"/>
    </source>
</evidence>
<dbReference type="AlphaFoldDB" id="A0A5N1J6B5"/>
<dbReference type="InterPro" id="IPR027417">
    <property type="entry name" value="P-loop_NTPase"/>
</dbReference>
<dbReference type="PANTHER" id="PTHR42734">
    <property type="entry name" value="METAL TRANSPORT SYSTEM ATP-BINDING PROTEIN TM_0124-RELATED"/>
    <property type="match status" value="1"/>
</dbReference>
<dbReference type="GO" id="GO:0005524">
    <property type="term" value="F:ATP binding"/>
    <property type="evidence" value="ECO:0007669"/>
    <property type="project" value="UniProtKB-KW"/>
</dbReference>
<proteinExistence type="predicted"/>